<dbReference type="SMART" id="SM00033">
    <property type="entry name" value="CH"/>
    <property type="match status" value="1"/>
</dbReference>
<feature type="domain" description="Calponin-homology (CH)" evidence="2">
    <location>
        <begin position="380"/>
        <end position="491"/>
    </location>
</feature>
<dbReference type="Gene3D" id="1.10.418.10">
    <property type="entry name" value="Calponin-like domain"/>
    <property type="match status" value="1"/>
</dbReference>
<name>A0A0D8XHZ9_DICVI</name>
<feature type="region of interest" description="Disordered" evidence="1">
    <location>
        <begin position="243"/>
        <end position="262"/>
    </location>
</feature>
<evidence type="ECO:0000313" key="3">
    <source>
        <dbReference type="EMBL" id="KJH41961.1"/>
    </source>
</evidence>
<organism evidence="3 4">
    <name type="scientific">Dictyocaulus viviparus</name>
    <name type="common">Bovine lungworm</name>
    <dbReference type="NCBI Taxonomy" id="29172"/>
    <lineage>
        <taxon>Eukaryota</taxon>
        <taxon>Metazoa</taxon>
        <taxon>Ecdysozoa</taxon>
        <taxon>Nematoda</taxon>
        <taxon>Chromadorea</taxon>
        <taxon>Rhabditida</taxon>
        <taxon>Rhabditina</taxon>
        <taxon>Rhabditomorpha</taxon>
        <taxon>Strongyloidea</taxon>
        <taxon>Metastrongylidae</taxon>
        <taxon>Dictyocaulus</taxon>
    </lineage>
</organism>
<reference evidence="3 4" key="1">
    <citation type="submission" date="2013-11" db="EMBL/GenBank/DDBJ databases">
        <title>Draft genome of the bovine lungworm Dictyocaulus viviparus.</title>
        <authorList>
            <person name="Mitreva M."/>
        </authorList>
    </citation>
    <scope>NUCLEOTIDE SEQUENCE [LARGE SCALE GENOMIC DNA]</scope>
    <source>
        <strain evidence="3 4">HannoverDv2000</strain>
    </source>
</reference>
<dbReference type="OrthoDB" id="5870506at2759"/>
<reference evidence="4" key="2">
    <citation type="journal article" date="2016" name="Sci. Rep.">
        <title>Dictyocaulus viviparus genome, variome and transcriptome elucidate lungworm biology and support future intervention.</title>
        <authorList>
            <person name="McNulty S.N."/>
            <person name="Strube C."/>
            <person name="Rosa B.A."/>
            <person name="Martin J.C."/>
            <person name="Tyagi R."/>
            <person name="Choi Y.J."/>
            <person name="Wang Q."/>
            <person name="Hallsworth Pepin K."/>
            <person name="Zhang X."/>
            <person name="Ozersky P."/>
            <person name="Wilson R.K."/>
            <person name="Sternberg P.W."/>
            <person name="Gasser R.B."/>
            <person name="Mitreva M."/>
        </authorList>
    </citation>
    <scope>NUCLEOTIDE SEQUENCE [LARGE SCALE GENOMIC DNA]</scope>
    <source>
        <strain evidence="4">HannoverDv2000</strain>
    </source>
</reference>
<proteinExistence type="predicted"/>
<feature type="compositionally biased region" description="Polar residues" evidence="1">
    <location>
        <begin position="243"/>
        <end position="255"/>
    </location>
</feature>
<dbReference type="PROSITE" id="PS50021">
    <property type="entry name" value="CH"/>
    <property type="match status" value="1"/>
</dbReference>
<dbReference type="InterPro" id="IPR001715">
    <property type="entry name" value="CH_dom"/>
</dbReference>
<dbReference type="AlphaFoldDB" id="A0A0D8XHZ9"/>
<dbReference type="InterPro" id="IPR036872">
    <property type="entry name" value="CH_dom_sf"/>
</dbReference>
<dbReference type="STRING" id="29172.A0A0D8XHZ9"/>
<dbReference type="Pfam" id="PF00307">
    <property type="entry name" value="CH"/>
    <property type="match status" value="1"/>
</dbReference>
<accession>A0A0D8XHZ9</accession>
<dbReference type="SUPFAM" id="SSF47576">
    <property type="entry name" value="Calponin-homology domain, CH-domain"/>
    <property type="match status" value="1"/>
</dbReference>
<gene>
    <name evidence="3" type="ORF">DICVIV_12057</name>
</gene>
<dbReference type="Proteomes" id="UP000053766">
    <property type="component" value="Unassembled WGS sequence"/>
</dbReference>
<evidence type="ECO:0000259" key="2">
    <source>
        <dbReference type="PROSITE" id="PS50021"/>
    </source>
</evidence>
<protein>
    <recommendedName>
        <fullName evidence="2">Calponin-homology (CH) domain-containing protein</fullName>
    </recommendedName>
</protein>
<evidence type="ECO:0000256" key="1">
    <source>
        <dbReference type="SAM" id="MobiDB-lite"/>
    </source>
</evidence>
<evidence type="ECO:0000313" key="4">
    <source>
        <dbReference type="Proteomes" id="UP000053766"/>
    </source>
</evidence>
<keyword evidence="4" id="KW-1185">Reference proteome</keyword>
<dbReference type="EMBL" id="KN716731">
    <property type="protein sequence ID" value="KJH41961.1"/>
    <property type="molecule type" value="Genomic_DNA"/>
</dbReference>
<sequence>MDSVYEIQQCCSTSNDSRHRILRFGNVRVSDPGYPNAADDHRLSREVCFCVINMFWRSLERCVIRYIFNGNQYKCCYEVICIFFPFLSLKMCFRQLAPNSGLVEISEHAASLRSVEKENQCCETLNKSPSGNSCYKTNKSFMNMSGAVLHSNEEMESVEAPLNEPPSLHISKGSNVVTDNGNEDQHNNIERLTPLDLSNNNSSLIGDAYSVTDVRSVVAGIASVPSKPISKVAPLISVRSKSPLPTVQNSTSKAVQSKICPPSNADSMRRFCRDTSSRGNKNIAHTNAVASKVLTSPPTINNTPLKKSRLSSQSVRPSNIVAGVPKMATRMVDGQHQNVFAKSTISKRDKNAASSPCRILASSKFREVDNAAVDVIRDDFTTVKLISDPKHYHLLYSLPDDIDALVGELADGVHLCNLVNSIRPRFITSIYSSHGAVLTPSKAKRNVDNFVSSCRKLGISEVSICSSSDILNKKNIASVAKTVIALQKFLQKECGSSTSACSSGMDKRRIFHV</sequence>